<evidence type="ECO:0000313" key="5">
    <source>
        <dbReference type="Proteomes" id="UP000575083"/>
    </source>
</evidence>
<feature type="domain" description="Type II secretion system protein GspB C-terminal" evidence="3">
    <location>
        <begin position="195"/>
        <end position="252"/>
    </location>
</feature>
<feature type="region of interest" description="Disordered" evidence="1">
    <location>
        <begin position="124"/>
        <end position="174"/>
    </location>
</feature>
<proteinExistence type="predicted"/>
<dbReference type="Pfam" id="PF16537">
    <property type="entry name" value="T2SSB"/>
    <property type="match status" value="1"/>
</dbReference>
<dbReference type="EMBL" id="JACHLK010000006">
    <property type="protein sequence ID" value="MBB6560731.1"/>
    <property type="molecule type" value="Genomic_DNA"/>
</dbReference>
<dbReference type="AlphaFoldDB" id="A0A7X0UA01"/>
<reference evidence="4 5" key="1">
    <citation type="submission" date="2020-08" db="EMBL/GenBank/DDBJ databases">
        <title>Functional genomics of gut bacteria from endangered species of beetles.</title>
        <authorList>
            <person name="Carlos-Shanley C."/>
        </authorList>
    </citation>
    <scope>NUCLEOTIDE SEQUENCE [LARGE SCALE GENOMIC DNA]</scope>
    <source>
        <strain evidence="4 5">S00198</strain>
    </source>
</reference>
<keyword evidence="2" id="KW-0812">Transmembrane</keyword>
<evidence type="ECO:0000259" key="3">
    <source>
        <dbReference type="Pfam" id="PF16537"/>
    </source>
</evidence>
<dbReference type="GO" id="GO:0015627">
    <property type="term" value="C:type II protein secretion system complex"/>
    <property type="evidence" value="ECO:0007669"/>
    <property type="project" value="InterPro"/>
</dbReference>
<evidence type="ECO:0000256" key="2">
    <source>
        <dbReference type="SAM" id="Phobius"/>
    </source>
</evidence>
<evidence type="ECO:0000313" key="4">
    <source>
        <dbReference type="EMBL" id="MBB6560731.1"/>
    </source>
</evidence>
<name>A0A7X0UA01_9BURK</name>
<dbReference type="InterPro" id="IPR032389">
    <property type="entry name" value="GspB_C"/>
</dbReference>
<keyword evidence="5" id="KW-1185">Reference proteome</keyword>
<accession>A0A7X0UA01</accession>
<protein>
    <submittedName>
        <fullName evidence="4">General secretion pathway protein B</fullName>
    </submittedName>
</protein>
<gene>
    <name evidence="4" type="ORF">HNP48_003407</name>
</gene>
<dbReference type="RefSeq" id="WP_184859059.1">
    <property type="nucleotide sequence ID" value="NZ_JACHLK010000006.1"/>
</dbReference>
<keyword evidence="2" id="KW-1133">Transmembrane helix</keyword>
<organism evidence="4 5">
    <name type="scientific">Acidovorax soli</name>
    <dbReference type="NCBI Taxonomy" id="592050"/>
    <lineage>
        <taxon>Bacteria</taxon>
        <taxon>Pseudomonadati</taxon>
        <taxon>Pseudomonadota</taxon>
        <taxon>Betaproteobacteria</taxon>
        <taxon>Burkholderiales</taxon>
        <taxon>Comamonadaceae</taxon>
        <taxon>Acidovorax</taxon>
    </lineage>
</organism>
<keyword evidence="2" id="KW-0472">Membrane</keyword>
<evidence type="ECO:0000256" key="1">
    <source>
        <dbReference type="SAM" id="MobiDB-lite"/>
    </source>
</evidence>
<dbReference type="Proteomes" id="UP000575083">
    <property type="component" value="Unassembled WGS sequence"/>
</dbReference>
<sequence>MSYILDALRRAEAERGRGAVPGIHTQAMPAGGAPAERPAPANLVLVGTAVLAVAALAAGGTWWAMQRPAGGGAPAGTAAVAVAPPVAPAPAPPAPAVVAPLAVPPPVPAATVAPAPLPAPAPTQPVVASTVEPRPVAPKRAAEPVRERPVREAEPARREAAPPAPSPAAVAAPAAPANGPVFAQNELPPSVREQLPVLQVTGATYSSNPAHRMAIVNGQVLQEGDQAAPGLKLERIEQGRTVWSFRGYRYAVAPQ</sequence>
<comment type="caution">
    <text evidence="4">The sequence shown here is derived from an EMBL/GenBank/DDBJ whole genome shotgun (WGS) entry which is preliminary data.</text>
</comment>
<feature type="transmembrane region" description="Helical" evidence="2">
    <location>
        <begin position="43"/>
        <end position="65"/>
    </location>
</feature>
<feature type="compositionally biased region" description="Basic and acidic residues" evidence="1">
    <location>
        <begin position="140"/>
        <end position="160"/>
    </location>
</feature>